<organism evidence="10 11">
    <name type="scientific">Limimonas halophila</name>
    <dbReference type="NCBI Taxonomy" id="1082479"/>
    <lineage>
        <taxon>Bacteria</taxon>
        <taxon>Pseudomonadati</taxon>
        <taxon>Pseudomonadota</taxon>
        <taxon>Alphaproteobacteria</taxon>
        <taxon>Rhodospirillales</taxon>
        <taxon>Rhodovibrionaceae</taxon>
        <taxon>Limimonas</taxon>
    </lineage>
</organism>
<feature type="transmembrane region" description="Helical" evidence="9">
    <location>
        <begin position="412"/>
        <end position="437"/>
    </location>
</feature>
<feature type="transmembrane region" description="Helical" evidence="9">
    <location>
        <begin position="449"/>
        <end position="469"/>
    </location>
</feature>
<evidence type="ECO:0000256" key="3">
    <source>
        <dbReference type="ARBA" id="ARBA00022448"/>
    </source>
</evidence>
<dbReference type="InterPro" id="IPR018093">
    <property type="entry name" value="BCCT_CS"/>
</dbReference>
<comment type="subcellular location">
    <subcellularLocation>
        <location evidence="1">Cell membrane</location>
        <topology evidence="1">Multi-pass membrane protein</topology>
    </subcellularLocation>
</comment>
<feature type="transmembrane region" description="Helical" evidence="9">
    <location>
        <begin position="267"/>
        <end position="291"/>
    </location>
</feature>
<feature type="region of interest" description="Disordered" evidence="8">
    <location>
        <begin position="509"/>
        <end position="540"/>
    </location>
</feature>
<feature type="transmembrane region" description="Helical" evidence="9">
    <location>
        <begin position="12"/>
        <end position="36"/>
    </location>
</feature>
<name>A0A1G7QY34_9PROT</name>
<dbReference type="GO" id="GO:0022857">
    <property type="term" value="F:transmembrane transporter activity"/>
    <property type="evidence" value="ECO:0007669"/>
    <property type="project" value="InterPro"/>
</dbReference>
<dbReference type="Proteomes" id="UP000199415">
    <property type="component" value="Unassembled WGS sequence"/>
</dbReference>
<dbReference type="PANTHER" id="PTHR30047:SF7">
    <property type="entry name" value="HIGH-AFFINITY CHOLINE TRANSPORT PROTEIN"/>
    <property type="match status" value="1"/>
</dbReference>
<evidence type="ECO:0000256" key="9">
    <source>
        <dbReference type="SAM" id="Phobius"/>
    </source>
</evidence>
<sequence>MHEMKQWRGYGFRVNPFVFFVSAGLIVAFVAFGTIFTGATAQAVDAIQATIVTKLGWIYSLVVGALLVFVLAVLAVPKFRRLRLGPADSRPEYTYFSWFAMLFSAGMGIGLLFYGVAEPVLHYSNPPHTPGGTADAALEAMRLTFFHWGLHAWAIYIVVGMALAFFSYRHDLPLTIRSAFYPVLGERIYGIYGDLVDVLAVFGTMFGISTSLGLGVMQVNAGLAALGLVAEDIVNQLLLIAGITAVATVSVMSGLNKGIRLLSRFNLMAGLILLGFVLLIGPTFFIARALVGEIGAYLEDLVGLTLRTDAFHGIAWQRDWTLFYWGWWISWSPFVGMFIARVSRGRTVGGFITGVLLVPTMLTFVWMAVFGNAALHVELFGTGGMVAAVNDSVPGALYAFLDRLPLTPISQVLATVVIMGYFVTSSDSGSLIIDILTSGGDPDAPLGQRLFWALTEGAVAATLLVAGGLQALQTAALTTALPFSFVLVLMMVSLWRGLRADSAPETDHVSALAPARARPHEAHGAEPGHTASHAHNPAGE</sequence>
<comment type="similarity">
    <text evidence="2">Belongs to the BCCT transporter (TC 2.A.15) family.</text>
</comment>
<dbReference type="NCBIfam" id="TIGR00842">
    <property type="entry name" value="bcct"/>
    <property type="match status" value="1"/>
</dbReference>
<evidence type="ECO:0000256" key="5">
    <source>
        <dbReference type="ARBA" id="ARBA00022692"/>
    </source>
</evidence>
<dbReference type="RefSeq" id="WP_218119155.1">
    <property type="nucleotide sequence ID" value="NZ_FNCE01000004.1"/>
</dbReference>
<feature type="transmembrane region" description="Helical" evidence="9">
    <location>
        <begin position="96"/>
        <end position="117"/>
    </location>
</feature>
<keyword evidence="6 9" id="KW-1133">Transmembrane helix</keyword>
<dbReference type="STRING" id="1082479.SAMN05216241_104190"/>
<feature type="transmembrane region" description="Helical" evidence="9">
    <location>
        <begin position="233"/>
        <end position="255"/>
    </location>
</feature>
<dbReference type="GO" id="GO:0005886">
    <property type="term" value="C:plasma membrane"/>
    <property type="evidence" value="ECO:0007669"/>
    <property type="project" value="UniProtKB-SubCell"/>
</dbReference>
<evidence type="ECO:0000256" key="6">
    <source>
        <dbReference type="ARBA" id="ARBA00022989"/>
    </source>
</evidence>
<dbReference type="InterPro" id="IPR000060">
    <property type="entry name" value="BCCT_transptr"/>
</dbReference>
<dbReference type="AlphaFoldDB" id="A0A1G7QY34"/>
<keyword evidence="11" id="KW-1185">Reference proteome</keyword>
<evidence type="ECO:0000256" key="1">
    <source>
        <dbReference type="ARBA" id="ARBA00004651"/>
    </source>
</evidence>
<dbReference type="Pfam" id="PF02028">
    <property type="entry name" value="BCCT"/>
    <property type="match status" value="1"/>
</dbReference>
<evidence type="ECO:0000256" key="7">
    <source>
        <dbReference type="ARBA" id="ARBA00023136"/>
    </source>
</evidence>
<feature type="transmembrane region" description="Helical" evidence="9">
    <location>
        <begin position="189"/>
        <end position="213"/>
    </location>
</feature>
<feature type="transmembrane region" description="Helical" evidence="9">
    <location>
        <begin position="322"/>
        <end position="340"/>
    </location>
</feature>
<evidence type="ECO:0000313" key="10">
    <source>
        <dbReference type="EMBL" id="SDG03407.1"/>
    </source>
</evidence>
<feature type="transmembrane region" description="Helical" evidence="9">
    <location>
        <begin position="347"/>
        <end position="369"/>
    </location>
</feature>
<feature type="transmembrane region" description="Helical" evidence="9">
    <location>
        <begin position="148"/>
        <end position="168"/>
    </location>
</feature>
<keyword evidence="3" id="KW-0813">Transport</keyword>
<evidence type="ECO:0000256" key="8">
    <source>
        <dbReference type="SAM" id="MobiDB-lite"/>
    </source>
</evidence>
<feature type="transmembrane region" description="Helical" evidence="9">
    <location>
        <begin position="56"/>
        <end position="76"/>
    </location>
</feature>
<feature type="transmembrane region" description="Helical" evidence="9">
    <location>
        <begin position="475"/>
        <end position="495"/>
    </location>
</feature>
<evidence type="ECO:0000256" key="4">
    <source>
        <dbReference type="ARBA" id="ARBA00022475"/>
    </source>
</evidence>
<keyword evidence="7 9" id="KW-0472">Membrane</keyword>
<keyword evidence="4" id="KW-1003">Cell membrane</keyword>
<gene>
    <name evidence="10" type="ORF">SAMN05216241_104190</name>
</gene>
<dbReference type="PROSITE" id="PS01303">
    <property type="entry name" value="BCCT"/>
    <property type="match status" value="1"/>
</dbReference>
<evidence type="ECO:0000256" key="2">
    <source>
        <dbReference type="ARBA" id="ARBA00005658"/>
    </source>
</evidence>
<keyword evidence="5 9" id="KW-0812">Transmembrane</keyword>
<evidence type="ECO:0000313" key="11">
    <source>
        <dbReference type="Proteomes" id="UP000199415"/>
    </source>
</evidence>
<dbReference type="EMBL" id="FNCE01000004">
    <property type="protein sequence ID" value="SDG03407.1"/>
    <property type="molecule type" value="Genomic_DNA"/>
</dbReference>
<protein>
    <submittedName>
        <fullName evidence="10">Choline/glycine/proline betaine transport protein</fullName>
    </submittedName>
</protein>
<reference evidence="10 11" key="1">
    <citation type="submission" date="2016-10" db="EMBL/GenBank/DDBJ databases">
        <authorList>
            <person name="de Groot N.N."/>
        </authorList>
    </citation>
    <scope>NUCLEOTIDE SEQUENCE [LARGE SCALE GENOMIC DNA]</scope>
    <source>
        <strain evidence="10 11">DSM 25584</strain>
    </source>
</reference>
<accession>A0A1G7QY34</accession>
<proteinExistence type="inferred from homology"/>
<dbReference type="PANTHER" id="PTHR30047">
    <property type="entry name" value="HIGH-AFFINITY CHOLINE TRANSPORT PROTEIN-RELATED"/>
    <property type="match status" value="1"/>
</dbReference>